<evidence type="ECO:0000313" key="2">
    <source>
        <dbReference type="EMBL" id="BBH92097.1"/>
    </source>
</evidence>
<dbReference type="EMBL" id="AP019377">
    <property type="protein sequence ID" value="BBH92097.1"/>
    <property type="molecule type" value="Genomic_DNA"/>
</dbReference>
<protein>
    <submittedName>
        <fullName evidence="2">Uncharacterized protein</fullName>
    </submittedName>
</protein>
<sequence>MFDEQGTSSIACSCQEYQPCSQQLLPIVPHIQTQQQDDASHACEQPDQAQLPNPFTPIDAESAQDDQERFSGDQQACQ</sequence>
<reference evidence="2" key="1">
    <citation type="submission" date="2018-12" db="EMBL/GenBank/DDBJ databases">
        <title>Novel natural products biosynthetic potential of the class Ktedonobacteria.</title>
        <authorList>
            <person name="Zheng Y."/>
            <person name="Saitou A."/>
            <person name="Wang C.M."/>
            <person name="Toyoda A."/>
            <person name="Minakuchi Y."/>
            <person name="Sekiguchi Y."/>
            <person name="Ueda K."/>
            <person name="Takano H."/>
            <person name="Sakai Y."/>
            <person name="Yokota A."/>
            <person name="Yabe S."/>
        </authorList>
    </citation>
    <scope>NUCLEOTIDE SEQUENCE</scope>
    <source>
        <strain evidence="2">A3-2</strain>
    </source>
</reference>
<evidence type="ECO:0000256" key="1">
    <source>
        <dbReference type="SAM" id="MobiDB-lite"/>
    </source>
</evidence>
<gene>
    <name evidence="2" type="ORF">KTA_02960</name>
</gene>
<dbReference type="AlphaFoldDB" id="A0A455SUP5"/>
<feature type="region of interest" description="Disordered" evidence="1">
    <location>
        <begin position="32"/>
        <end position="78"/>
    </location>
</feature>
<name>A0A455SUP5_9CHLR</name>
<accession>A0A455SUP5</accession>
<organism evidence="2">
    <name type="scientific">Thermogemmatispora argillosa</name>
    <dbReference type="NCBI Taxonomy" id="2045280"/>
    <lineage>
        <taxon>Bacteria</taxon>
        <taxon>Bacillati</taxon>
        <taxon>Chloroflexota</taxon>
        <taxon>Ktedonobacteria</taxon>
        <taxon>Thermogemmatisporales</taxon>
        <taxon>Thermogemmatisporaceae</taxon>
        <taxon>Thermogemmatispora</taxon>
    </lineage>
</organism>
<proteinExistence type="predicted"/>